<dbReference type="Proteomes" id="UP000015102">
    <property type="component" value="Unassembled WGS sequence"/>
</dbReference>
<evidence type="ECO:0000256" key="1">
    <source>
        <dbReference type="SAM" id="MobiDB-lite"/>
    </source>
</evidence>
<dbReference type="AlphaFoldDB" id="T1GGY5"/>
<reference evidence="3" key="1">
    <citation type="submission" date="2013-02" db="EMBL/GenBank/DDBJ databases">
        <authorList>
            <person name="Hughes D."/>
        </authorList>
    </citation>
    <scope>NUCLEOTIDE SEQUENCE</scope>
    <source>
        <strain>Durham</strain>
        <strain evidence="3">NC isolate 2 -- Noor lab</strain>
    </source>
</reference>
<dbReference type="HOGENOM" id="CLU_1860230_0_0_1"/>
<evidence type="ECO:0000313" key="3">
    <source>
        <dbReference type="Proteomes" id="UP000015102"/>
    </source>
</evidence>
<feature type="region of interest" description="Disordered" evidence="1">
    <location>
        <begin position="24"/>
        <end position="69"/>
    </location>
</feature>
<dbReference type="EnsemblMetazoa" id="MESCA002666-RA">
    <property type="protein sequence ID" value="MESCA002666-PA"/>
    <property type="gene ID" value="MESCA002666"/>
</dbReference>
<keyword evidence="3" id="KW-1185">Reference proteome</keyword>
<organism evidence="2 3">
    <name type="scientific">Megaselia scalaris</name>
    <name type="common">Humpbacked fly</name>
    <name type="synonym">Phora scalaris</name>
    <dbReference type="NCBI Taxonomy" id="36166"/>
    <lineage>
        <taxon>Eukaryota</taxon>
        <taxon>Metazoa</taxon>
        <taxon>Ecdysozoa</taxon>
        <taxon>Arthropoda</taxon>
        <taxon>Hexapoda</taxon>
        <taxon>Insecta</taxon>
        <taxon>Pterygota</taxon>
        <taxon>Neoptera</taxon>
        <taxon>Endopterygota</taxon>
        <taxon>Diptera</taxon>
        <taxon>Brachycera</taxon>
        <taxon>Muscomorpha</taxon>
        <taxon>Platypezoidea</taxon>
        <taxon>Phoridae</taxon>
        <taxon>Megaseliini</taxon>
        <taxon>Megaselia</taxon>
    </lineage>
</organism>
<sequence>MTEDEGDGGGKVILSAAKKVTFEESLRSPDLFGEDEDDEQDEEEKPAPITEEPTIPEEQEPELNDSSEIENCNFIQKREKQVYRRMKNSLSGVLPPPSVINANSNLMEAFYSKRADILESITKLGTLKSTTQNDINEE</sequence>
<feature type="compositionally biased region" description="Acidic residues" evidence="1">
    <location>
        <begin position="32"/>
        <end position="44"/>
    </location>
</feature>
<name>T1GGY5_MEGSC</name>
<evidence type="ECO:0000313" key="2">
    <source>
        <dbReference type="EnsemblMetazoa" id="MESCA002666-PA"/>
    </source>
</evidence>
<reference evidence="2" key="2">
    <citation type="submission" date="2015-06" db="UniProtKB">
        <authorList>
            <consortium name="EnsemblMetazoa"/>
        </authorList>
    </citation>
    <scope>IDENTIFICATION</scope>
</reference>
<proteinExistence type="predicted"/>
<feature type="compositionally biased region" description="Acidic residues" evidence="1">
    <location>
        <begin position="54"/>
        <end position="68"/>
    </location>
</feature>
<accession>T1GGY5</accession>
<dbReference type="EMBL" id="CAQQ02392450">
    <property type="status" value="NOT_ANNOTATED_CDS"/>
    <property type="molecule type" value="Genomic_DNA"/>
</dbReference>
<protein>
    <submittedName>
        <fullName evidence="2">Uncharacterized protein</fullName>
    </submittedName>
</protein>